<dbReference type="PANTHER" id="PTHR33065:SF19">
    <property type="entry name" value="OS11G0130700 PROTEIN"/>
    <property type="match status" value="1"/>
</dbReference>
<gene>
    <name evidence="3" type="ORF">PVAP13_4KG232400</name>
</gene>
<sequence length="273" mass="32059">MLPHFVLFALCPLLNPSRHVALSAQMQRLWRWTLGSNVSFLSPASRYWWHPRRDVPLMASASSIPDQLLLLSRSAFYGDWSTRVKTEKKVGKGFLLRRGNKGTTDINPVRETTEEDTQDIAEDSVWSPRILGYSSHRDGIIYKNSHFWKEYYCVDVNDRNETMLCPMRRTAVTENCYPDPEDCRYHFPCTMMQIFSLKLAKSPIMSGSMQFYGYIAARDDLDLMLNYVFNRSRDDPIIVQQVNIYTFIITHYMHRTNDFLIYYLCWHTTNSVF</sequence>
<dbReference type="Pfam" id="PF20241">
    <property type="entry name" value="DUF6598"/>
    <property type="match status" value="1"/>
</dbReference>
<dbReference type="AlphaFoldDB" id="A0A8T0TQ78"/>
<proteinExistence type="predicted"/>
<dbReference type="Proteomes" id="UP000823388">
    <property type="component" value="Chromosome 4K"/>
</dbReference>
<evidence type="ECO:0000259" key="2">
    <source>
        <dbReference type="Pfam" id="PF20241"/>
    </source>
</evidence>
<feature type="signal peptide" evidence="1">
    <location>
        <begin position="1"/>
        <end position="16"/>
    </location>
</feature>
<accession>A0A8T0TQ78</accession>
<dbReference type="EMBL" id="CM029043">
    <property type="protein sequence ID" value="KAG2611878.1"/>
    <property type="molecule type" value="Genomic_DNA"/>
</dbReference>
<evidence type="ECO:0000313" key="3">
    <source>
        <dbReference type="EMBL" id="KAG2611878.1"/>
    </source>
</evidence>
<comment type="caution">
    <text evidence="3">The sequence shown here is derived from an EMBL/GenBank/DDBJ whole genome shotgun (WGS) entry which is preliminary data.</text>
</comment>
<feature type="chain" id="PRO_5035717590" description="DUF6598 domain-containing protein" evidence="1">
    <location>
        <begin position="17"/>
        <end position="273"/>
    </location>
</feature>
<name>A0A8T0TQ78_PANVG</name>
<organism evidence="3 4">
    <name type="scientific">Panicum virgatum</name>
    <name type="common">Blackwell switchgrass</name>
    <dbReference type="NCBI Taxonomy" id="38727"/>
    <lineage>
        <taxon>Eukaryota</taxon>
        <taxon>Viridiplantae</taxon>
        <taxon>Streptophyta</taxon>
        <taxon>Embryophyta</taxon>
        <taxon>Tracheophyta</taxon>
        <taxon>Spermatophyta</taxon>
        <taxon>Magnoliopsida</taxon>
        <taxon>Liliopsida</taxon>
        <taxon>Poales</taxon>
        <taxon>Poaceae</taxon>
        <taxon>PACMAD clade</taxon>
        <taxon>Panicoideae</taxon>
        <taxon>Panicodae</taxon>
        <taxon>Paniceae</taxon>
        <taxon>Panicinae</taxon>
        <taxon>Panicum</taxon>
        <taxon>Panicum sect. Hiantes</taxon>
    </lineage>
</organism>
<keyword evidence="1" id="KW-0732">Signal</keyword>
<evidence type="ECO:0000313" key="4">
    <source>
        <dbReference type="Proteomes" id="UP000823388"/>
    </source>
</evidence>
<keyword evidence="4" id="KW-1185">Reference proteome</keyword>
<feature type="domain" description="DUF6598" evidence="2">
    <location>
        <begin position="191"/>
        <end position="242"/>
    </location>
</feature>
<dbReference type="InterPro" id="IPR046533">
    <property type="entry name" value="DUF6598"/>
</dbReference>
<reference evidence="3" key="1">
    <citation type="submission" date="2020-05" db="EMBL/GenBank/DDBJ databases">
        <title>WGS assembly of Panicum virgatum.</title>
        <authorList>
            <person name="Lovell J.T."/>
            <person name="Jenkins J."/>
            <person name="Shu S."/>
            <person name="Juenger T.E."/>
            <person name="Schmutz J."/>
        </authorList>
    </citation>
    <scope>NUCLEOTIDE SEQUENCE</scope>
    <source>
        <strain evidence="3">AP13</strain>
    </source>
</reference>
<protein>
    <recommendedName>
        <fullName evidence="2">DUF6598 domain-containing protein</fullName>
    </recommendedName>
</protein>
<evidence type="ECO:0000256" key="1">
    <source>
        <dbReference type="SAM" id="SignalP"/>
    </source>
</evidence>
<dbReference type="PANTHER" id="PTHR33065">
    <property type="entry name" value="OS07G0486400 PROTEIN"/>
    <property type="match status" value="1"/>
</dbReference>